<dbReference type="KEGG" id="fso:Fsol_00088"/>
<dbReference type="SMART" id="SM00650">
    <property type="entry name" value="rADc"/>
    <property type="match status" value="1"/>
</dbReference>
<evidence type="ECO:0000259" key="8">
    <source>
        <dbReference type="SMART" id="SM00650"/>
    </source>
</evidence>
<evidence type="ECO:0000256" key="2">
    <source>
        <dbReference type="ARBA" id="ARBA00022552"/>
    </source>
</evidence>
<gene>
    <name evidence="9" type="ORF">Fsol_00088</name>
</gene>
<dbReference type="Gene3D" id="1.10.8.100">
    <property type="entry name" value="Ribosomal RNA adenine dimethylase-like, domain 2"/>
    <property type="match status" value="1"/>
</dbReference>
<feature type="domain" description="Ribosomal RNA adenine methylase transferase N-terminal" evidence="8">
    <location>
        <begin position="22"/>
        <end position="201"/>
    </location>
</feature>
<keyword evidence="4 7" id="KW-0808">Transferase</keyword>
<dbReference type="CDD" id="cd02440">
    <property type="entry name" value="AdoMet_MTases"/>
    <property type="match status" value="1"/>
</dbReference>
<keyword evidence="2" id="KW-0698">rRNA processing</keyword>
<dbReference type="Gene3D" id="3.40.50.150">
    <property type="entry name" value="Vaccinia Virus protein VP39"/>
    <property type="match status" value="1"/>
</dbReference>
<dbReference type="GO" id="GO:0005829">
    <property type="term" value="C:cytosol"/>
    <property type="evidence" value="ECO:0007669"/>
    <property type="project" value="TreeGrafter"/>
</dbReference>
<dbReference type="InterPro" id="IPR020598">
    <property type="entry name" value="rRNA_Ade_methylase_Trfase_N"/>
</dbReference>
<keyword evidence="1" id="KW-0963">Cytoplasm</keyword>
<dbReference type="Proteomes" id="UP000244519">
    <property type="component" value="Chromosome"/>
</dbReference>
<protein>
    <submittedName>
        <fullName evidence="9">Ribosomal RNA small subunit methyltransferase A</fullName>
    </submittedName>
</protein>
<keyword evidence="10" id="KW-1185">Reference proteome</keyword>
<keyword evidence="6 7" id="KW-0694">RNA-binding</keyword>
<dbReference type="SUPFAM" id="SSF53335">
    <property type="entry name" value="S-adenosyl-L-methionine-dependent methyltransferases"/>
    <property type="match status" value="1"/>
</dbReference>
<dbReference type="GO" id="GO:0003723">
    <property type="term" value="F:RNA binding"/>
    <property type="evidence" value="ECO:0007669"/>
    <property type="project" value="UniProtKB-UniRule"/>
</dbReference>
<evidence type="ECO:0000256" key="3">
    <source>
        <dbReference type="ARBA" id="ARBA00022603"/>
    </source>
</evidence>
<dbReference type="Pfam" id="PF00398">
    <property type="entry name" value="RrnaAD"/>
    <property type="match status" value="1"/>
</dbReference>
<feature type="binding site" evidence="7">
    <location>
        <position position="65"/>
    </location>
    <ligand>
        <name>S-adenosyl-L-methionine</name>
        <dbReference type="ChEBI" id="CHEBI:59789"/>
    </ligand>
</feature>
<dbReference type="InterPro" id="IPR023165">
    <property type="entry name" value="rRNA_Ade_diMease-like_C"/>
</dbReference>
<dbReference type="InterPro" id="IPR020596">
    <property type="entry name" value="rRNA_Ade_Mease_Trfase_CS"/>
</dbReference>
<keyword evidence="5 7" id="KW-0949">S-adenosyl-L-methionine</keyword>
<dbReference type="AlphaFoldDB" id="A0A2U8BRD9"/>
<organism evidence="9 10">
    <name type="scientific">Candidatus Fokinia solitaria</name>
    <dbReference type="NCBI Taxonomy" id="1802984"/>
    <lineage>
        <taxon>Bacteria</taxon>
        <taxon>Pseudomonadati</taxon>
        <taxon>Pseudomonadota</taxon>
        <taxon>Alphaproteobacteria</taxon>
        <taxon>Rickettsiales</taxon>
        <taxon>Candidatus Midichloriaceae</taxon>
        <taxon>Candidatus Fokinia</taxon>
    </lineage>
</organism>
<dbReference type="RefSeq" id="WP_108672947.1">
    <property type="nucleotide sequence ID" value="NZ_CP025989.1"/>
</dbReference>
<feature type="binding site" evidence="7">
    <location>
        <position position="42"/>
    </location>
    <ligand>
        <name>S-adenosyl-L-methionine</name>
        <dbReference type="ChEBI" id="CHEBI:59789"/>
    </ligand>
</feature>
<dbReference type="InterPro" id="IPR011530">
    <property type="entry name" value="rRNA_adenine_dimethylase"/>
</dbReference>
<feature type="binding site" evidence="7">
    <location>
        <position position="15"/>
    </location>
    <ligand>
        <name>S-adenosyl-L-methionine</name>
        <dbReference type="ChEBI" id="CHEBI:59789"/>
    </ligand>
</feature>
<keyword evidence="3 7" id="KW-0489">Methyltransferase</keyword>
<evidence type="ECO:0000313" key="9">
    <source>
        <dbReference type="EMBL" id="AWD32899.1"/>
    </source>
</evidence>
<dbReference type="PANTHER" id="PTHR11727">
    <property type="entry name" value="DIMETHYLADENOSINE TRANSFERASE"/>
    <property type="match status" value="1"/>
</dbReference>
<evidence type="ECO:0000256" key="7">
    <source>
        <dbReference type="PROSITE-ProRule" id="PRU01026"/>
    </source>
</evidence>
<dbReference type="PROSITE" id="PS01131">
    <property type="entry name" value="RRNA_A_DIMETH"/>
    <property type="match status" value="1"/>
</dbReference>
<dbReference type="PANTHER" id="PTHR11727:SF7">
    <property type="entry name" value="DIMETHYLADENOSINE TRANSFERASE-RELATED"/>
    <property type="match status" value="1"/>
</dbReference>
<dbReference type="OrthoDB" id="9814755at2"/>
<sequence>MDSINHKPIKALGQHFITNSDITDKIVLHANHITDHIVIEIGGGCGILTQSIMKVGMPKFLICLERDRNLISHLEKIAALYRNLGVVHCDALEVDEYAVIRDVLSQQIEGKITIIGNLPYNIATALIWKWLKTINMFSSFTILIQKEVADLICEDAEKCSNFLSFVINTLCKTEVLFDLQPNVFSPPPKVQSSLIYIEPIADTKYDCQSLMKFGRILFHNRRKSIRNVLKSLHNYDAFTQSLCAKGIDLGKRAENMTRIELLSIFDELNHFYASDA</sequence>
<dbReference type="InterPro" id="IPR001737">
    <property type="entry name" value="KsgA/Erm"/>
</dbReference>
<accession>A0A2U8BRD9</accession>
<evidence type="ECO:0000256" key="6">
    <source>
        <dbReference type="ARBA" id="ARBA00022884"/>
    </source>
</evidence>
<dbReference type="NCBIfam" id="TIGR00755">
    <property type="entry name" value="ksgA"/>
    <property type="match status" value="1"/>
</dbReference>
<comment type="similarity">
    <text evidence="7">Belongs to the class I-like SAM-binding methyltransferase superfamily. rRNA adenine N(6)-methyltransferase family.</text>
</comment>
<feature type="binding site" evidence="7">
    <location>
        <position position="90"/>
    </location>
    <ligand>
        <name>S-adenosyl-L-methionine</name>
        <dbReference type="ChEBI" id="CHEBI:59789"/>
    </ligand>
</feature>
<dbReference type="PROSITE" id="PS51689">
    <property type="entry name" value="SAM_RNA_A_N6_MT"/>
    <property type="match status" value="1"/>
</dbReference>
<evidence type="ECO:0000256" key="5">
    <source>
        <dbReference type="ARBA" id="ARBA00022691"/>
    </source>
</evidence>
<evidence type="ECO:0000313" key="10">
    <source>
        <dbReference type="Proteomes" id="UP000244519"/>
    </source>
</evidence>
<evidence type="ECO:0000256" key="1">
    <source>
        <dbReference type="ARBA" id="ARBA00022490"/>
    </source>
</evidence>
<dbReference type="EMBL" id="CP025989">
    <property type="protein sequence ID" value="AWD32899.1"/>
    <property type="molecule type" value="Genomic_DNA"/>
</dbReference>
<proteinExistence type="inferred from homology"/>
<reference evidence="9 10" key="1">
    <citation type="journal article" date="2018" name="Genome Biol. Evol.">
        <title>The Genome Sequence of "Candidatus Fokinia solitaria": Insights on Reductive Evolution in Rickettsiales.</title>
        <authorList>
            <person name="Floriano A.M."/>
            <person name="Castelli M."/>
            <person name="Krenek S."/>
            <person name="Berendonk T.U."/>
            <person name="Bazzocchi C."/>
            <person name="Petroni G."/>
            <person name="Sassera D."/>
        </authorList>
    </citation>
    <scope>NUCLEOTIDE SEQUENCE [LARGE SCALE GENOMIC DNA]</scope>
    <source>
        <strain evidence="9">Rio ETE_ALG 3VII</strain>
    </source>
</reference>
<feature type="binding site" evidence="7">
    <location>
        <position position="17"/>
    </location>
    <ligand>
        <name>S-adenosyl-L-methionine</name>
        <dbReference type="ChEBI" id="CHEBI:59789"/>
    </ligand>
</feature>
<feature type="binding site" evidence="7">
    <location>
        <position position="117"/>
    </location>
    <ligand>
        <name>S-adenosyl-L-methionine</name>
        <dbReference type="ChEBI" id="CHEBI:59789"/>
    </ligand>
</feature>
<evidence type="ECO:0000256" key="4">
    <source>
        <dbReference type="ARBA" id="ARBA00022679"/>
    </source>
</evidence>
<dbReference type="InterPro" id="IPR029063">
    <property type="entry name" value="SAM-dependent_MTases_sf"/>
</dbReference>
<name>A0A2U8BRD9_9RICK</name>
<dbReference type="GO" id="GO:0000179">
    <property type="term" value="F:rRNA (adenine-N6,N6-)-dimethyltransferase activity"/>
    <property type="evidence" value="ECO:0007669"/>
    <property type="project" value="UniProtKB-UniRule"/>
</dbReference>